<evidence type="ECO:0000313" key="1">
    <source>
        <dbReference type="EMBL" id="EMS50500.1"/>
    </source>
</evidence>
<name>M7ZDM8_TRIUA</name>
<proteinExistence type="predicted"/>
<dbReference type="OMA" id="GRGFGCY"/>
<protein>
    <submittedName>
        <fullName evidence="1">Uncharacterized protein</fullName>
    </submittedName>
</protein>
<dbReference type="AlphaFoldDB" id="M7ZDM8"/>
<organism evidence="1">
    <name type="scientific">Triticum urartu</name>
    <name type="common">Red wild einkorn</name>
    <name type="synonym">Crithodium urartu</name>
    <dbReference type="NCBI Taxonomy" id="4572"/>
    <lineage>
        <taxon>Eukaryota</taxon>
        <taxon>Viridiplantae</taxon>
        <taxon>Streptophyta</taxon>
        <taxon>Embryophyta</taxon>
        <taxon>Tracheophyta</taxon>
        <taxon>Spermatophyta</taxon>
        <taxon>Magnoliopsida</taxon>
        <taxon>Liliopsida</taxon>
        <taxon>Poales</taxon>
        <taxon>Poaceae</taxon>
        <taxon>BOP clade</taxon>
        <taxon>Pooideae</taxon>
        <taxon>Triticodae</taxon>
        <taxon>Triticeae</taxon>
        <taxon>Triticinae</taxon>
        <taxon>Triticum</taxon>
    </lineage>
</organism>
<accession>M7ZDM8</accession>
<sequence>MDHAAVTGWAVLLLPSSSHASMRSSHVAHFSVEEVSSSSVGQSGWRPCVVLAPTLDPILHDIQRRQKSLISKVFSAEKMNHAKTQGGPWWLHCWRNGRGLGCYQGDSKGVYRLDEPLTKTGLYSEFLLAKMDHQLHNMLAKLSQVWSRPRKSQFKSSRRRGVWRFPPPVAALLVFVACSCQIQHDLSYRFSIASLCFMCICAEKMTTPPLFFASHTLPYAFLPAGKFLYVHLIMEKIQTFNFVGTILLLE</sequence>
<dbReference type="EMBL" id="KD230649">
    <property type="protein sequence ID" value="EMS50500.1"/>
    <property type="molecule type" value="Genomic_DNA"/>
</dbReference>
<reference evidence="1" key="1">
    <citation type="journal article" date="2013" name="Nature">
        <title>Draft genome of the wheat A-genome progenitor Triticum urartu.</title>
        <authorList>
            <person name="Ling H.Q."/>
            <person name="Zhao S."/>
            <person name="Liu D."/>
            <person name="Wang J."/>
            <person name="Sun H."/>
            <person name="Zhang C."/>
            <person name="Fan H."/>
            <person name="Li D."/>
            <person name="Dong L."/>
            <person name="Tao Y."/>
            <person name="Gao C."/>
            <person name="Wu H."/>
            <person name="Li Y."/>
            <person name="Cui Y."/>
            <person name="Guo X."/>
            <person name="Zheng S."/>
            <person name="Wang B."/>
            <person name="Yu K."/>
            <person name="Liang Q."/>
            <person name="Yang W."/>
            <person name="Lou X."/>
            <person name="Chen J."/>
            <person name="Feng M."/>
            <person name="Jian J."/>
            <person name="Zhang X."/>
            <person name="Luo G."/>
            <person name="Jiang Y."/>
            <person name="Liu J."/>
            <person name="Wang Z."/>
            <person name="Sha Y."/>
            <person name="Zhang B."/>
            <person name="Wu H."/>
            <person name="Tang D."/>
            <person name="Shen Q."/>
            <person name="Xue P."/>
            <person name="Zou S."/>
            <person name="Wang X."/>
            <person name="Liu X."/>
            <person name="Wang F."/>
            <person name="Yang Y."/>
            <person name="An X."/>
            <person name="Dong Z."/>
            <person name="Zhang K."/>
            <person name="Zhang X."/>
            <person name="Luo M.C."/>
            <person name="Dvorak J."/>
            <person name="Tong Y."/>
            <person name="Wang J."/>
            <person name="Yang H."/>
            <person name="Li Z."/>
            <person name="Wang D."/>
            <person name="Zhang A."/>
            <person name="Wang J."/>
        </authorList>
    </citation>
    <scope>NUCLEOTIDE SEQUENCE</scope>
</reference>
<gene>
    <name evidence="1" type="ORF">TRIUR3_18751</name>
</gene>